<reference evidence="1" key="1">
    <citation type="submission" date="2015-03" db="EMBL/GenBank/DDBJ databases">
        <authorList>
            <person name="Xie B.-B."/>
            <person name="Rong J.-C."/>
            <person name="Qin Q.-L."/>
            <person name="Zhang Y.-Z."/>
        </authorList>
    </citation>
    <scope>NUCLEOTIDE SEQUENCE</scope>
    <source>
        <strain evidence="1">DSM 14585</strain>
    </source>
</reference>
<evidence type="ECO:0000313" key="1">
    <source>
        <dbReference type="EMBL" id="ATC82099.1"/>
    </source>
</evidence>
<dbReference type="EMBL" id="CP011011">
    <property type="protein sequence ID" value="ATC82099.1"/>
    <property type="molecule type" value="Genomic_DNA"/>
</dbReference>
<name>A0ACA8DVY0_9GAMM</name>
<organism evidence="1 2">
    <name type="scientific">Pseudoalteromonas agarivorans DSM 14585</name>
    <dbReference type="NCBI Taxonomy" id="1312369"/>
    <lineage>
        <taxon>Bacteria</taxon>
        <taxon>Pseudomonadati</taxon>
        <taxon>Pseudomonadota</taxon>
        <taxon>Gammaproteobacteria</taxon>
        <taxon>Alteromonadales</taxon>
        <taxon>Pseudoalteromonadaceae</taxon>
        <taxon>Pseudoalteromonas</taxon>
    </lineage>
</organism>
<gene>
    <name evidence="1" type="ORF">PAGA_a1729</name>
</gene>
<protein>
    <submittedName>
        <fullName evidence="1">Uncharacterized protein</fullName>
    </submittedName>
</protein>
<proteinExistence type="predicted"/>
<evidence type="ECO:0000313" key="2">
    <source>
        <dbReference type="Proteomes" id="UP000217277"/>
    </source>
</evidence>
<keyword evidence="2" id="KW-1185">Reference proteome</keyword>
<sequence length="64" mass="7164">MKIKQIGAVIQHDISINKVAFHCVSPSNDQGFPGRVEFIFSYKLSDNQLVITMQGEPSEITKLD</sequence>
<accession>A0ACA8DVY0</accession>
<dbReference type="Proteomes" id="UP000217277">
    <property type="component" value="Chromosome I"/>
</dbReference>